<evidence type="ECO:0000259" key="9">
    <source>
        <dbReference type="Pfam" id="PF00482"/>
    </source>
</evidence>
<comment type="subcellular location">
    <subcellularLocation>
        <location evidence="1">Cell inner membrane</location>
        <topology evidence="1">Multi-pass membrane protein</topology>
    </subcellularLocation>
</comment>
<keyword evidence="7 8" id="KW-0472">Membrane</keyword>
<comment type="similarity">
    <text evidence="2">Belongs to the GSP F family.</text>
</comment>
<evidence type="ECO:0000313" key="10">
    <source>
        <dbReference type="EMBL" id="PIR44362.1"/>
    </source>
</evidence>
<dbReference type="PRINTS" id="PR00812">
    <property type="entry name" value="BCTERIALGSPF"/>
</dbReference>
<comment type="caution">
    <text evidence="10">The sequence shown here is derived from an EMBL/GenBank/DDBJ whole genome shotgun (WGS) entry which is preliminary data.</text>
</comment>
<dbReference type="PANTHER" id="PTHR30012">
    <property type="entry name" value="GENERAL SECRETION PATHWAY PROTEIN"/>
    <property type="match status" value="1"/>
</dbReference>
<feature type="domain" description="Type II secretion system protein GspF" evidence="9">
    <location>
        <begin position="68"/>
        <end position="191"/>
    </location>
</feature>
<feature type="transmembrane region" description="Helical" evidence="8">
    <location>
        <begin position="375"/>
        <end position="396"/>
    </location>
</feature>
<dbReference type="EMBL" id="PCXV01000007">
    <property type="protein sequence ID" value="PIR44362.1"/>
    <property type="molecule type" value="Genomic_DNA"/>
</dbReference>
<evidence type="ECO:0000256" key="8">
    <source>
        <dbReference type="SAM" id="Phobius"/>
    </source>
</evidence>
<evidence type="ECO:0000256" key="1">
    <source>
        <dbReference type="ARBA" id="ARBA00004429"/>
    </source>
</evidence>
<dbReference type="FunFam" id="1.20.81.30:FF:000001">
    <property type="entry name" value="Type II secretion system protein F"/>
    <property type="match status" value="1"/>
</dbReference>
<accession>A0A2H0RCT8</accession>
<dbReference type="PANTHER" id="PTHR30012:SF0">
    <property type="entry name" value="TYPE II SECRETION SYSTEM PROTEIN F-RELATED"/>
    <property type="match status" value="1"/>
</dbReference>
<evidence type="ECO:0000256" key="7">
    <source>
        <dbReference type="ARBA" id="ARBA00023136"/>
    </source>
</evidence>
<dbReference type="Gene3D" id="1.20.81.30">
    <property type="entry name" value="Type II secretion system (T2SS), domain F"/>
    <property type="match status" value="2"/>
</dbReference>
<sequence length="402" mass="45784">MRYKYQARTKEGELQVGFIESTSKEAAANILTSHNLFVLSIEGEESKHWYNKSGGFFNKVRFTDLVVFTRQFSTLMEAQVPLQDSLRNLHKQTKNKLLKEVIYEISSDIDSGLSLSQALEKQSAVFPEFYISMIKSAEITGRLAESMTFLADYLEKEAMWRSRIRNAMIYPIFVIVIFFVVIIIMTVFVFPQLAPVFKEFNTNLPIVTTIIMSSGTFIIDWWWAIIFIGSIFTIMMTDYFRSNEGQLVYNQVLMKMPVFGDLFRKIYVARFAEITSVLVKGGVPVAQSIEIASHSIGSPIYQEVLYNVSQRVRAGELLSQILNQEEYYFPTLIGQMTAIGESTGQLDELLSRVSKFYTREVNSLLDNLIELIQPALMLVIGIVVAILFSAILLPIFNLAQGF</sequence>
<feature type="transmembrane region" description="Helical" evidence="8">
    <location>
        <begin position="210"/>
        <end position="234"/>
    </location>
</feature>
<keyword evidence="5 8" id="KW-0812">Transmembrane</keyword>
<dbReference type="Proteomes" id="UP000231602">
    <property type="component" value="Unassembled WGS sequence"/>
</dbReference>
<gene>
    <name evidence="10" type="ORF">COV23_00205</name>
</gene>
<keyword evidence="3" id="KW-1003">Cell membrane</keyword>
<evidence type="ECO:0000256" key="2">
    <source>
        <dbReference type="ARBA" id="ARBA00005745"/>
    </source>
</evidence>
<evidence type="ECO:0000256" key="5">
    <source>
        <dbReference type="ARBA" id="ARBA00022692"/>
    </source>
</evidence>
<name>A0A2H0RCT8_9BACT</name>
<proteinExistence type="inferred from homology"/>
<organism evidence="10 11">
    <name type="scientific">Candidatus Wolfebacteria bacterium CG10_big_fil_rev_8_21_14_0_10_31_9</name>
    <dbReference type="NCBI Taxonomy" id="1975070"/>
    <lineage>
        <taxon>Bacteria</taxon>
        <taxon>Candidatus Wolfeibacteriota</taxon>
    </lineage>
</organism>
<protein>
    <recommendedName>
        <fullName evidence="9">Type II secretion system protein GspF domain-containing protein</fullName>
    </recommendedName>
</protein>
<evidence type="ECO:0000256" key="3">
    <source>
        <dbReference type="ARBA" id="ARBA00022475"/>
    </source>
</evidence>
<dbReference type="InterPro" id="IPR042094">
    <property type="entry name" value="T2SS_GspF_sf"/>
</dbReference>
<keyword evidence="4" id="KW-0997">Cell inner membrane</keyword>
<dbReference type="GO" id="GO:0005886">
    <property type="term" value="C:plasma membrane"/>
    <property type="evidence" value="ECO:0007669"/>
    <property type="project" value="UniProtKB-SubCell"/>
</dbReference>
<dbReference type="AlphaFoldDB" id="A0A2H0RCT8"/>
<feature type="domain" description="Type II secretion system protein GspF" evidence="9">
    <location>
        <begin position="271"/>
        <end position="394"/>
    </location>
</feature>
<keyword evidence="6 8" id="KW-1133">Transmembrane helix</keyword>
<evidence type="ECO:0000256" key="6">
    <source>
        <dbReference type="ARBA" id="ARBA00022989"/>
    </source>
</evidence>
<dbReference type="InterPro" id="IPR003004">
    <property type="entry name" value="GspF/PilC"/>
</dbReference>
<reference evidence="10 11" key="1">
    <citation type="submission" date="2017-09" db="EMBL/GenBank/DDBJ databases">
        <title>Depth-based differentiation of microbial function through sediment-hosted aquifers and enrichment of novel symbionts in the deep terrestrial subsurface.</title>
        <authorList>
            <person name="Probst A.J."/>
            <person name="Ladd B."/>
            <person name="Jarett J.K."/>
            <person name="Geller-Mcgrath D.E."/>
            <person name="Sieber C.M."/>
            <person name="Emerson J.B."/>
            <person name="Anantharaman K."/>
            <person name="Thomas B.C."/>
            <person name="Malmstrom R."/>
            <person name="Stieglmeier M."/>
            <person name="Klingl A."/>
            <person name="Woyke T."/>
            <person name="Ryan C.M."/>
            <person name="Banfield J.F."/>
        </authorList>
    </citation>
    <scope>NUCLEOTIDE SEQUENCE [LARGE SCALE GENOMIC DNA]</scope>
    <source>
        <strain evidence="10">CG10_big_fil_rev_8_21_14_0_10_31_9</strain>
    </source>
</reference>
<evidence type="ECO:0000313" key="11">
    <source>
        <dbReference type="Proteomes" id="UP000231602"/>
    </source>
</evidence>
<dbReference type="Pfam" id="PF00482">
    <property type="entry name" value="T2SSF"/>
    <property type="match status" value="2"/>
</dbReference>
<feature type="transmembrane region" description="Helical" evidence="8">
    <location>
        <begin position="169"/>
        <end position="190"/>
    </location>
</feature>
<evidence type="ECO:0000256" key="4">
    <source>
        <dbReference type="ARBA" id="ARBA00022519"/>
    </source>
</evidence>
<dbReference type="InterPro" id="IPR018076">
    <property type="entry name" value="T2SS_GspF_dom"/>
</dbReference>